<gene>
    <name evidence="1" type="ORF">LCGC14_2650500</name>
</gene>
<protein>
    <submittedName>
        <fullName evidence="1">Uncharacterized protein</fullName>
    </submittedName>
</protein>
<evidence type="ECO:0000313" key="1">
    <source>
        <dbReference type="EMBL" id="KKK97661.1"/>
    </source>
</evidence>
<comment type="caution">
    <text evidence="1">The sequence shown here is derived from an EMBL/GenBank/DDBJ whole genome shotgun (WGS) entry which is preliminary data.</text>
</comment>
<reference evidence="1" key="1">
    <citation type="journal article" date="2015" name="Nature">
        <title>Complex archaea that bridge the gap between prokaryotes and eukaryotes.</title>
        <authorList>
            <person name="Spang A."/>
            <person name="Saw J.H."/>
            <person name="Jorgensen S.L."/>
            <person name="Zaremba-Niedzwiedzka K."/>
            <person name="Martijn J."/>
            <person name="Lind A.E."/>
            <person name="van Eijk R."/>
            <person name="Schleper C."/>
            <person name="Guy L."/>
            <person name="Ettema T.J."/>
        </authorList>
    </citation>
    <scope>NUCLEOTIDE SEQUENCE</scope>
</reference>
<dbReference type="EMBL" id="LAZR01045952">
    <property type="protein sequence ID" value="KKK97661.1"/>
    <property type="molecule type" value="Genomic_DNA"/>
</dbReference>
<dbReference type="AlphaFoldDB" id="A0A0F9CLY3"/>
<accession>A0A0F9CLY3</accession>
<name>A0A0F9CLY3_9ZZZZ</name>
<organism evidence="1">
    <name type="scientific">marine sediment metagenome</name>
    <dbReference type="NCBI Taxonomy" id="412755"/>
    <lineage>
        <taxon>unclassified sequences</taxon>
        <taxon>metagenomes</taxon>
        <taxon>ecological metagenomes</taxon>
    </lineage>
</organism>
<proteinExistence type="predicted"/>
<sequence length="73" mass="8161">METTVREPISLSQDGRGLIVSTGRVTYHVHSDEMTVEEKAVHQSFTEHGECVCLGCCKARVRNLLSQWPNTDS</sequence>